<keyword evidence="1" id="KW-0175">Coiled coil</keyword>
<dbReference type="EMBL" id="JAUUTY010000002">
    <property type="protein sequence ID" value="KAK1678685.1"/>
    <property type="molecule type" value="Genomic_DNA"/>
</dbReference>
<evidence type="ECO:0000259" key="3">
    <source>
        <dbReference type="Pfam" id="PF04195"/>
    </source>
</evidence>
<feature type="compositionally biased region" description="Polar residues" evidence="2">
    <location>
        <begin position="214"/>
        <end position="223"/>
    </location>
</feature>
<dbReference type="InterPro" id="IPR007321">
    <property type="entry name" value="Transposase_28"/>
</dbReference>
<feature type="compositionally biased region" description="Polar residues" evidence="2">
    <location>
        <begin position="263"/>
        <end position="273"/>
    </location>
</feature>
<evidence type="ECO:0000313" key="5">
    <source>
        <dbReference type="Proteomes" id="UP001231189"/>
    </source>
</evidence>
<gene>
    <name evidence="4" type="ORF">QYE76_039533</name>
</gene>
<organism evidence="4 5">
    <name type="scientific">Lolium multiflorum</name>
    <name type="common">Italian ryegrass</name>
    <name type="synonym">Lolium perenne subsp. multiflorum</name>
    <dbReference type="NCBI Taxonomy" id="4521"/>
    <lineage>
        <taxon>Eukaryota</taxon>
        <taxon>Viridiplantae</taxon>
        <taxon>Streptophyta</taxon>
        <taxon>Embryophyta</taxon>
        <taxon>Tracheophyta</taxon>
        <taxon>Spermatophyta</taxon>
        <taxon>Magnoliopsida</taxon>
        <taxon>Liliopsida</taxon>
        <taxon>Poales</taxon>
        <taxon>Poaceae</taxon>
        <taxon>BOP clade</taxon>
        <taxon>Pooideae</taxon>
        <taxon>Poodae</taxon>
        <taxon>Poeae</taxon>
        <taxon>Poeae Chloroplast Group 2 (Poeae type)</taxon>
        <taxon>Loliodinae</taxon>
        <taxon>Loliinae</taxon>
        <taxon>Lolium</taxon>
    </lineage>
</organism>
<dbReference type="Pfam" id="PF04195">
    <property type="entry name" value="Transposase_28"/>
    <property type="match status" value="1"/>
</dbReference>
<dbReference type="PANTHER" id="PTHR33026:SF7">
    <property type="entry name" value="OS03G0100275 PROTEIN"/>
    <property type="match status" value="1"/>
</dbReference>
<comment type="caution">
    <text evidence="4">The sequence shown here is derived from an EMBL/GenBank/DDBJ whole genome shotgun (WGS) entry which is preliminary data.</text>
</comment>
<dbReference type="Proteomes" id="UP001231189">
    <property type="component" value="Unassembled WGS sequence"/>
</dbReference>
<feature type="region of interest" description="Disordered" evidence="2">
    <location>
        <begin position="184"/>
        <end position="305"/>
    </location>
</feature>
<proteinExistence type="predicted"/>
<feature type="coiled-coil region" evidence="1">
    <location>
        <begin position="348"/>
        <end position="421"/>
    </location>
</feature>
<name>A0AAD8TA24_LOLMU</name>
<feature type="compositionally biased region" description="Low complexity" evidence="2">
    <location>
        <begin position="295"/>
        <end position="304"/>
    </location>
</feature>
<sequence>MATEDLKLSEWERSKISNQDVNLLKKLGLMKKEKMLIFPSEESFPSPGIGYRLHYLTPKSILHISIFITLCECFLGTPPNWGLWKRIFLVRRNSSHNTAYNVGGVFICIRPDVEYFDVKFPDSVQGWRKRWLYIREEDVDSQEYNVAPFDGSEKILRRRSWDAEATDEEKTATEALMKRIHDLQNTRGKELSAHSIPSTVSPRNKRKRGDAEGSGTSKLSSSPAKEPAPEGTSPEEEETFNAYDDALVSSGDEEEEPAVNVTAPMSTSQTLALSETHRTAEETSPPQHDLQMSTPAASPRASSPKRARIELGKEYNVAGSSVAPPLDDPLMQHFISLGTQFIGYRDTVNGLKEALAKANKRADDLSIKLEQSDQARKKAEQDAASIGDLRKRLHEAETALSDKITQQIAQEEDVIGRLESQNRIFARKMGQDFELEEPEGNRLRDALSLLEIHGDLARRTIVDVKTAFTRLFPYFFPKKDQPSTFAALTKCFIPEEDLGLALRQENFKIGVEGTIALVAESQQTVDWAKAGSFLDATAEDQRVDARFQDRASQVRQYLEFCTKTLAMVYNVMFPRNIQPKTLPELMKKFKNPQQIHGFVKAQLIAGARFALIMLQICHSKLEMTKVVETVHAKLKKRWRFVDKINDRVTPVAEEMIDDLLRMDADFFMEGHYADFMGASADEDRVNIDVLIGHD</sequence>
<dbReference type="PANTHER" id="PTHR33026">
    <property type="entry name" value="OS06G0360600 PROTEIN"/>
    <property type="match status" value="1"/>
</dbReference>
<evidence type="ECO:0000313" key="4">
    <source>
        <dbReference type="EMBL" id="KAK1678685.1"/>
    </source>
</evidence>
<accession>A0AAD8TA24</accession>
<reference evidence="4" key="1">
    <citation type="submission" date="2023-07" db="EMBL/GenBank/DDBJ databases">
        <title>A chromosome-level genome assembly of Lolium multiflorum.</title>
        <authorList>
            <person name="Chen Y."/>
            <person name="Copetti D."/>
            <person name="Kolliker R."/>
            <person name="Studer B."/>
        </authorList>
    </citation>
    <scope>NUCLEOTIDE SEQUENCE</scope>
    <source>
        <strain evidence="4">02402/16</strain>
        <tissue evidence="4">Leaf</tissue>
    </source>
</reference>
<feature type="domain" description="Transposase (putative) gypsy type" evidence="3">
    <location>
        <begin position="52"/>
        <end position="91"/>
    </location>
</feature>
<feature type="compositionally biased region" description="Polar residues" evidence="2">
    <location>
        <begin position="282"/>
        <end position="294"/>
    </location>
</feature>
<keyword evidence="5" id="KW-1185">Reference proteome</keyword>
<protein>
    <recommendedName>
        <fullName evidence="3">Transposase (putative) gypsy type domain-containing protein</fullName>
    </recommendedName>
</protein>
<dbReference type="AlphaFoldDB" id="A0AAD8TA24"/>
<evidence type="ECO:0000256" key="1">
    <source>
        <dbReference type="SAM" id="Coils"/>
    </source>
</evidence>
<evidence type="ECO:0000256" key="2">
    <source>
        <dbReference type="SAM" id="MobiDB-lite"/>
    </source>
</evidence>